<accession>A0A814EZ78</accession>
<dbReference type="EMBL" id="CAJOBA010000588">
    <property type="protein sequence ID" value="CAF3543210.1"/>
    <property type="molecule type" value="Genomic_DNA"/>
</dbReference>
<evidence type="ECO:0000313" key="6">
    <source>
        <dbReference type="Proteomes" id="UP000663829"/>
    </source>
</evidence>
<feature type="compositionally biased region" description="Basic and acidic residues" evidence="1">
    <location>
        <begin position="76"/>
        <end position="91"/>
    </location>
</feature>
<evidence type="ECO:0000313" key="2">
    <source>
        <dbReference type="EMBL" id="CAF0763246.1"/>
    </source>
</evidence>
<dbReference type="EMBL" id="CAJNOK010000588">
    <property type="protein sequence ID" value="CAF0763246.1"/>
    <property type="molecule type" value="Genomic_DNA"/>
</dbReference>
<dbReference type="Proteomes" id="UP000681722">
    <property type="component" value="Unassembled WGS sequence"/>
</dbReference>
<dbReference type="Proteomes" id="UP000677228">
    <property type="component" value="Unassembled WGS sequence"/>
</dbReference>
<reference evidence="3" key="1">
    <citation type="submission" date="2021-02" db="EMBL/GenBank/DDBJ databases">
        <authorList>
            <person name="Nowell W R."/>
        </authorList>
    </citation>
    <scope>NUCLEOTIDE SEQUENCE</scope>
</reference>
<dbReference type="EMBL" id="CAJOBC010002741">
    <property type="protein sequence ID" value="CAF3748827.1"/>
    <property type="molecule type" value="Genomic_DNA"/>
</dbReference>
<dbReference type="Proteomes" id="UP000663829">
    <property type="component" value="Unassembled WGS sequence"/>
</dbReference>
<name>A0A814EZ78_9BILA</name>
<sequence>MSSDPSTTVTSTSTTTTTTSDSKPSSLPAPKTTTNYSKWTKIMDEFSSDEEEDLYKKYGPGMPEDKWKKPKKPKPAVKEEKPTSKPEEKKK</sequence>
<evidence type="ECO:0000256" key="1">
    <source>
        <dbReference type="SAM" id="MobiDB-lite"/>
    </source>
</evidence>
<proteinExistence type="predicted"/>
<evidence type="ECO:0000313" key="4">
    <source>
        <dbReference type="EMBL" id="CAF3543210.1"/>
    </source>
</evidence>
<dbReference type="EMBL" id="CAJNOQ010002741">
    <property type="protein sequence ID" value="CAF0975966.1"/>
    <property type="molecule type" value="Genomic_DNA"/>
</dbReference>
<comment type="caution">
    <text evidence="3">The sequence shown here is derived from an EMBL/GenBank/DDBJ whole genome shotgun (WGS) entry which is preliminary data.</text>
</comment>
<evidence type="ECO:0000313" key="5">
    <source>
        <dbReference type="EMBL" id="CAF3748827.1"/>
    </source>
</evidence>
<feature type="region of interest" description="Disordered" evidence="1">
    <location>
        <begin position="1"/>
        <end position="91"/>
    </location>
</feature>
<organism evidence="3 6">
    <name type="scientific">Didymodactylos carnosus</name>
    <dbReference type="NCBI Taxonomy" id="1234261"/>
    <lineage>
        <taxon>Eukaryota</taxon>
        <taxon>Metazoa</taxon>
        <taxon>Spiralia</taxon>
        <taxon>Gnathifera</taxon>
        <taxon>Rotifera</taxon>
        <taxon>Eurotatoria</taxon>
        <taxon>Bdelloidea</taxon>
        <taxon>Philodinida</taxon>
        <taxon>Philodinidae</taxon>
        <taxon>Didymodactylos</taxon>
    </lineage>
</organism>
<protein>
    <submittedName>
        <fullName evidence="3">Uncharacterized protein</fullName>
    </submittedName>
</protein>
<evidence type="ECO:0000313" key="3">
    <source>
        <dbReference type="EMBL" id="CAF0975966.1"/>
    </source>
</evidence>
<dbReference type="Proteomes" id="UP000682733">
    <property type="component" value="Unassembled WGS sequence"/>
</dbReference>
<gene>
    <name evidence="3" type="ORF">GPM918_LOCUS12492</name>
    <name evidence="2" type="ORF">OVA965_LOCUS2672</name>
    <name evidence="5" type="ORF">SRO942_LOCUS12492</name>
    <name evidence="4" type="ORF">TMI583_LOCUS2671</name>
</gene>
<keyword evidence="6" id="KW-1185">Reference proteome</keyword>
<feature type="compositionally biased region" description="Low complexity" evidence="1">
    <location>
        <begin position="1"/>
        <end position="26"/>
    </location>
</feature>
<dbReference type="AlphaFoldDB" id="A0A814EZ78"/>